<dbReference type="Proteomes" id="UP001183535">
    <property type="component" value="Unassembled WGS sequence"/>
</dbReference>
<accession>A0ABD5EP35</accession>
<evidence type="ECO:0000313" key="2">
    <source>
        <dbReference type="EMBL" id="MDT0435605.1"/>
    </source>
</evidence>
<feature type="region of interest" description="Disordered" evidence="1">
    <location>
        <begin position="86"/>
        <end position="123"/>
    </location>
</feature>
<dbReference type="AlphaFoldDB" id="A0ABD5EP35"/>
<evidence type="ECO:0000256" key="1">
    <source>
        <dbReference type="SAM" id="MobiDB-lite"/>
    </source>
</evidence>
<dbReference type="EMBL" id="JAVRES010000004">
    <property type="protein sequence ID" value="MDT0435605.1"/>
    <property type="molecule type" value="Genomic_DNA"/>
</dbReference>
<protein>
    <submittedName>
        <fullName evidence="2">Uncharacterized protein</fullName>
    </submittedName>
</protein>
<sequence length="123" mass="12949">MAKTSTRTSTDEAPDEPATEESKSAPGTETDGQGAGQDEGPELTPGVYEYVHGIGCVYPHVPLTCYAHQPLVPATDTSPEIPEQAATVFDWPDGPPADGRWAKTRKKPNQAADNAGGLLSSKE</sequence>
<reference evidence="3" key="1">
    <citation type="submission" date="2023-07" db="EMBL/GenBank/DDBJ databases">
        <title>30 novel species of actinomycetes from the DSMZ collection.</title>
        <authorList>
            <person name="Nouioui I."/>
        </authorList>
    </citation>
    <scope>NUCLEOTIDE SEQUENCE [LARGE SCALE GENOMIC DNA]</scope>
    <source>
        <strain evidence="3">DSM 41981</strain>
    </source>
</reference>
<feature type="region of interest" description="Disordered" evidence="1">
    <location>
        <begin position="1"/>
        <end position="46"/>
    </location>
</feature>
<gene>
    <name evidence="2" type="ORF">RM877_13015</name>
</gene>
<comment type="caution">
    <text evidence="2">The sequence shown here is derived from an EMBL/GenBank/DDBJ whole genome shotgun (WGS) entry which is preliminary data.</text>
</comment>
<dbReference type="RefSeq" id="WP_093824325.1">
    <property type="nucleotide sequence ID" value="NZ_JAVRES010000004.1"/>
</dbReference>
<proteinExistence type="predicted"/>
<organism evidence="2 3">
    <name type="scientific">Streptomyces doudnae</name>
    <dbReference type="NCBI Taxonomy" id="3075536"/>
    <lineage>
        <taxon>Bacteria</taxon>
        <taxon>Bacillati</taxon>
        <taxon>Actinomycetota</taxon>
        <taxon>Actinomycetes</taxon>
        <taxon>Kitasatosporales</taxon>
        <taxon>Streptomycetaceae</taxon>
        <taxon>Streptomyces</taxon>
    </lineage>
</organism>
<evidence type="ECO:0000313" key="3">
    <source>
        <dbReference type="Proteomes" id="UP001183535"/>
    </source>
</evidence>
<name>A0ABD5EP35_9ACTN</name>
<keyword evidence="3" id="KW-1185">Reference proteome</keyword>